<dbReference type="FunCoup" id="Q54WP0">
    <property type="interactions" value="435"/>
</dbReference>
<dbReference type="EMBL" id="AAFI02000031">
    <property type="protein sequence ID" value="EAL67700.1"/>
    <property type="molecule type" value="Genomic_DNA"/>
</dbReference>
<evidence type="ECO:0000313" key="2">
    <source>
        <dbReference type="EMBL" id="EAL67700.1"/>
    </source>
</evidence>
<dbReference type="AlphaFoldDB" id="Q54WP0"/>
<dbReference type="PANTHER" id="PTHR37003:SF4">
    <property type="entry name" value="PESTICIDAL CRYSTAL PROTEIN N-TERMINAL DOMAIN-CONTAINING PROTEIN"/>
    <property type="match status" value="1"/>
</dbReference>
<dbReference type="PaxDb" id="44689-DDB0205821"/>
<dbReference type="PANTHER" id="PTHR37003">
    <property type="entry name" value="ENDOTOXIN_N DOMAIN-CONTAINING PROTEIN-RELATED"/>
    <property type="match status" value="1"/>
</dbReference>
<dbReference type="InParanoid" id="Q54WP0"/>
<dbReference type="Proteomes" id="UP000002195">
    <property type="component" value="Unassembled WGS sequence"/>
</dbReference>
<dbReference type="PhylomeDB" id="Q54WP0"/>
<sequence>MATPNTFKDYYAFQLKMTQSLANSERPVINNFPFLGEKTNFTKEFAATCFLGAVGCIPNIGALLCNVVGFIFFPPSPNYNKELWDSIVSSVYNVANDVTSTLNNARVNGMVESIQGDFGKYYIAKNAFEKNKNIADINLKNKYRDDYLKQYDDLEDELLRKLAVLLNSPDQTKFEEISAFTILATTHLFVLKDGIKNGKTMGMTDAKIQSYALIYNSKLPIYFAHTRSAYNAGVKVIQSLPNLDNQTKYKRYLNYRNYCAQFVFDYVETWSCLDDIYPNGVYRENVRYLWDYAGVPIDETKPMAEFDSNPGDSYYQPSIAAMDKWMVDTGMERYKGELKTVDATFGQFFFINVQPSFLDETKPGLTRPEAVVGGNNSNKVPTKKATIPSGCAITGYTVSSDVLPRNLSIIPNVANNFVSFTPHKSWAIQRRSKLFSFLAMDECVEYSEVKDKTYRAHKLSTVTGKGNNRQIHTYEHFEQFNPGYDGFLDSLFFGFQPCNLFNDNHLFGNQATMINSQKTNGIPVDGVSLARDHVLPTVHSILVTKTKSLPFKFKYYDAKPVTTSYVFGIRYHSTTPVDISIRNADGVTQQLAMTLKPCTSDGKGTNEYKTQLATAVNLTDPRLTIVAVNNNVYIHSIVLIPSIPLKK</sequence>
<dbReference type="GeneID" id="8622085"/>
<dbReference type="KEGG" id="ddi:DDB_G0279523"/>
<dbReference type="InterPro" id="IPR008979">
    <property type="entry name" value="Galactose-bd-like_sf"/>
</dbReference>
<evidence type="ECO:0000259" key="1">
    <source>
        <dbReference type="Pfam" id="PF03945"/>
    </source>
</evidence>
<dbReference type="InterPro" id="IPR036716">
    <property type="entry name" value="Pest_crys_N_sf"/>
</dbReference>
<protein>
    <recommendedName>
        <fullName evidence="1">Pesticidal crystal protein domain-containing protein</fullName>
    </recommendedName>
</protein>
<dbReference type="Gene3D" id="1.20.190.10">
    <property type="entry name" value="Pesticidal crystal protein, N-terminal domain"/>
    <property type="match status" value="1"/>
</dbReference>
<dbReference type="eggNOG" id="ENOG502RBW6">
    <property type="taxonomic scope" value="Eukaryota"/>
</dbReference>
<dbReference type="SMR" id="Q54WP0"/>
<name>Q54WP0_DICDI</name>
<dbReference type="InterPro" id="IPR005639">
    <property type="entry name" value="Pest_crys_dom_I"/>
</dbReference>
<reference evidence="2 3" key="1">
    <citation type="journal article" date="2005" name="Nature">
        <title>The genome of the social amoeba Dictyostelium discoideum.</title>
        <authorList>
            <consortium name="The Dictyostelium discoideum Sequencing Consortium"/>
            <person name="Eichinger L."/>
            <person name="Pachebat J.A."/>
            <person name="Glockner G."/>
            <person name="Rajandream M.A."/>
            <person name="Sucgang R."/>
            <person name="Berriman M."/>
            <person name="Song J."/>
            <person name="Olsen R."/>
            <person name="Szafranski K."/>
            <person name="Xu Q."/>
            <person name="Tunggal B."/>
            <person name="Kummerfeld S."/>
            <person name="Madera M."/>
            <person name="Konfortov B.A."/>
            <person name="Rivero F."/>
            <person name="Bankier A.T."/>
            <person name="Lehmann R."/>
            <person name="Hamlin N."/>
            <person name="Davies R."/>
            <person name="Gaudet P."/>
            <person name="Fey P."/>
            <person name="Pilcher K."/>
            <person name="Chen G."/>
            <person name="Saunders D."/>
            <person name="Sodergren E."/>
            <person name="Davis P."/>
            <person name="Kerhornou A."/>
            <person name="Nie X."/>
            <person name="Hall N."/>
            <person name="Anjard C."/>
            <person name="Hemphill L."/>
            <person name="Bason N."/>
            <person name="Farbrother P."/>
            <person name="Desany B."/>
            <person name="Just E."/>
            <person name="Morio T."/>
            <person name="Rost R."/>
            <person name="Churcher C."/>
            <person name="Cooper J."/>
            <person name="Haydock S."/>
            <person name="van Driessche N."/>
            <person name="Cronin A."/>
            <person name="Goodhead I."/>
            <person name="Muzny D."/>
            <person name="Mourier T."/>
            <person name="Pain A."/>
            <person name="Lu M."/>
            <person name="Harper D."/>
            <person name="Lindsay R."/>
            <person name="Hauser H."/>
            <person name="James K."/>
            <person name="Quiles M."/>
            <person name="Madan Babu M."/>
            <person name="Saito T."/>
            <person name="Buchrieser C."/>
            <person name="Wardroper A."/>
            <person name="Felder M."/>
            <person name="Thangavelu M."/>
            <person name="Johnson D."/>
            <person name="Knights A."/>
            <person name="Loulseged H."/>
            <person name="Mungall K."/>
            <person name="Oliver K."/>
            <person name="Price C."/>
            <person name="Quail M.A."/>
            <person name="Urushihara H."/>
            <person name="Hernandez J."/>
            <person name="Rabbinowitsch E."/>
            <person name="Steffen D."/>
            <person name="Sanders M."/>
            <person name="Ma J."/>
            <person name="Kohara Y."/>
            <person name="Sharp S."/>
            <person name="Simmonds M."/>
            <person name="Spiegler S."/>
            <person name="Tivey A."/>
            <person name="Sugano S."/>
            <person name="White B."/>
            <person name="Walker D."/>
            <person name="Woodward J."/>
            <person name="Winckler T."/>
            <person name="Tanaka Y."/>
            <person name="Shaulsky G."/>
            <person name="Schleicher M."/>
            <person name="Weinstock G."/>
            <person name="Rosenthal A."/>
            <person name="Cox E.C."/>
            <person name="Chisholm R.L."/>
            <person name="Gibbs R."/>
            <person name="Loomis W.F."/>
            <person name="Platzer M."/>
            <person name="Kay R.R."/>
            <person name="Williams J."/>
            <person name="Dear P.H."/>
            <person name="Noegel A.A."/>
            <person name="Barrell B."/>
            <person name="Kuspa A."/>
        </authorList>
    </citation>
    <scope>NUCLEOTIDE SEQUENCE [LARGE SCALE GENOMIC DNA]</scope>
    <source>
        <strain evidence="2 3">AX4</strain>
    </source>
</reference>
<organism evidence="2 3">
    <name type="scientific">Dictyostelium discoideum</name>
    <name type="common">Social amoeba</name>
    <dbReference type="NCBI Taxonomy" id="44689"/>
    <lineage>
        <taxon>Eukaryota</taxon>
        <taxon>Amoebozoa</taxon>
        <taxon>Evosea</taxon>
        <taxon>Eumycetozoa</taxon>
        <taxon>Dictyostelia</taxon>
        <taxon>Dictyosteliales</taxon>
        <taxon>Dictyosteliaceae</taxon>
        <taxon>Dictyostelium</taxon>
    </lineage>
</organism>
<dbReference type="dictyBase" id="DDB_G0279523"/>
<dbReference type="SUPFAM" id="SSF56849">
    <property type="entry name" value="delta-Endotoxin (insectocide), N-terminal domain"/>
    <property type="match status" value="1"/>
</dbReference>
<dbReference type="HOGENOM" id="CLU_423608_0_0_1"/>
<dbReference type="RefSeq" id="XP_641677.1">
    <property type="nucleotide sequence ID" value="XM_636585.1"/>
</dbReference>
<dbReference type="GO" id="GO:0001907">
    <property type="term" value="P:symbiont-mediated killing of host cell"/>
    <property type="evidence" value="ECO:0007669"/>
    <property type="project" value="InterPro"/>
</dbReference>
<feature type="domain" description="Pesticidal crystal protein" evidence="1">
    <location>
        <begin position="53"/>
        <end position="274"/>
    </location>
</feature>
<dbReference type="Pfam" id="PF03945">
    <property type="entry name" value="Endotoxin_N"/>
    <property type="match status" value="1"/>
</dbReference>
<comment type="caution">
    <text evidence="2">The sequence shown here is derived from an EMBL/GenBank/DDBJ whole genome shotgun (WGS) entry which is preliminary data.</text>
</comment>
<dbReference type="InterPro" id="IPR038979">
    <property type="entry name" value="Pest_crys"/>
</dbReference>
<proteinExistence type="predicted"/>
<accession>Q54WP0</accession>
<keyword evidence="3" id="KW-1185">Reference proteome</keyword>
<gene>
    <name evidence="2" type="ORF">DDB_G0279523</name>
</gene>
<evidence type="ECO:0000313" key="3">
    <source>
        <dbReference type="Proteomes" id="UP000002195"/>
    </source>
</evidence>
<dbReference type="SUPFAM" id="SSF49785">
    <property type="entry name" value="Galactose-binding domain-like"/>
    <property type="match status" value="1"/>
</dbReference>
<dbReference type="OMA" id="WTIDINQ"/>
<dbReference type="GO" id="GO:0090729">
    <property type="term" value="F:toxin activity"/>
    <property type="evidence" value="ECO:0007669"/>
    <property type="project" value="InterPro"/>
</dbReference>
<dbReference type="VEuPathDB" id="AmoebaDB:DDB_G0279523"/>